<proteinExistence type="predicted"/>
<evidence type="ECO:0000259" key="1">
    <source>
        <dbReference type="PROSITE" id="PS50127"/>
    </source>
</evidence>
<dbReference type="InterPro" id="IPR000608">
    <property type="entry name" value="UBC"/>
</dbReference>
<dbReference type="Proteomes" id="UP000694414">
    <property type="component" value="Unplaced"/>
</dbReference>
<accession>A0A8C9AQ56</accession>
<dbReference type="Ensembl" id="ENSPSMT00000037677.1">
    <property type="protein sequence ID" value="ENSPSMP00000032666.1"/>
    <property type="gene ID" value="ENSPSMG00000022596.1"/>
</dbReference>
<keyword evidence="3" id="KW-1185">Reference proteome</keyword>
<dbReference type="Gene3D" id="3.10.110.10">
    <property type="entry name" value="Ubiquitin Conjugating Enzyme"/>
    <property type="match status" value="1"/>
</dbReference>
<dbReference type="SUPFAM" id="SSF54495">
    <property type="entry name" value="UBC-like"/>
    <property type="match status" value="1"/>
</dbReference>
<dbReference type="Pfam" id="PF00179">
    <property type="entry name" value="UQ_con"/>
    <property type="match status" value="1"/>
</dbReference>
<reference evidence="2" key="2">
    <citation type="submission" date="2025-09" db="UniProtKB">
        <authorList>
            <consortium name="Ensembl"/>
        </authorList>
    </citation>
    <scope>IDENTIFICATION</scope>
</reference>
<dbReference type="GeneTree" id="ENSGT00940000153169"/>
<feature type="domain" description="UBC core" evidence="1">
    <location>
        <begin position="1"/>
        <end position="83"/>
    </location>
</feature>
<reference evidence="2" key="1">
    <citation type="submission" date="2025-08" db="UniProtKB">
        <authorList>
            <consortium name="Ensembl"/>
        </authorList>
    </citation>
    <scope>IDENTIFICATION</scope>
</reference>
<name>A0A8C9AQ56_PROSS</name>
<sequence>MSVFAFDYCFIVLTTSARPGPRPPAQGSAGPAGDDMLHWQATLMGRNHSPYQRGVFFLTIQLPPDYAFKPPKIAFTTESTLRH</sequence>
<dbReference type="InterPro" id="IPR016135">
    <property type="entry name" value="UBQ-conjugating_enzyme/RWD"/>
</dbReference>
<dbReference type="PROSITE" id="PS50127">
    <property type="entry name" value="UBC_2"/>
    <property type="match status" value="1"/>
</dbReference>
<evidence type="ECO:0000313" key="3">
    <source>
        <dbReference type="Proteomes" id="UP000694414"/>
    </source>
</evidence>
<protein>
    <recommendedName>
        <fullName evidence="1">UBC core domain-containing protein</fullName>
    </recommendedName>
</protein>
<evidence type="ECO:0000313" key="2">
    <source>
        <dbReference type="Ensembl" id="ENSPSMP00000032666.1"/>
    </source>
</evidence>
<organism evidence="2 3">
    <name type="scientific">Prolemur simus</name>
    <name type="common">Greater bamboo lemur</name>
    <name type="synonym">Hapalemur simus</name>
    <dbReference type="NCBI Taxonomy" id="1328070"/>
    <lineage>
        <taxon>Eukaryota</taxon>
        <taxon>Metazoa</taxon>
        <taxon>Chordata</taxon>
        <taxon>Craniata</taxon>
        <taxon>Vertebrata</taxon>
        <taxon>Euteleostomi</taxon>
        <taxon>Mammalia</taxon>
        <taxon>Eutheria</taxon>
        <taxon>Euarchontoglires</taxon>
        <taxon>Primates</taxon>
        <taxon>Strepsirrhini</taxon>
        <taxon>Lemuriformes</taxon>
        <taxon>Lemuridae</taxon>
        <taxon>Prolemur</taxon>
    </lineage>
</organism>
<dbReference type="AlphaFoldDB" id="A0A8C9AQ56"/>
<dbReference type="PANTHER" id="PTHR24068">
    <property type="entry name" value="UBIQUITIN-CONJUGATING ENZYME E2"/>
    <property type="match status" value="1"/>
</dbReference>